<dbReference type="Proteomes" id="UP000001555">
    <property type="component" value="Unassembled WGS sequence"/>
</dbReference>
<reference evidence="3" key="2">
    <citation type="submission" date="2020-05" db="UniProtKB">
        <authorList>
            <consortium name="EnsemblMetazoa"/>
        </authorList>
    </citation>
    <scope>IDENTIFICATION</scope>
    <source>
        <strain evidence="3">wikel</strain>
    </source>
</reference>
<proteinExistence type="predicted"/>
<evidence type="ECO:0000313" key="4">
    <source>
        <dbReference type="Proteomes" id="UP000001555"/>
    </source>
</evidence>
<dbReference type="EnsemblMetazoa" id="ISCW012497-RA">
    <property type="protein sequence ID" value="ISCW012497-PA"/>
    <property type="gene ID" value="ISCW012497"/>
</dbReference>
<organism>
    <name type="scientific">Ixodes scapularis</name>
    <name type="common">Black-legged tick</name>
    <name type="synonym">Deer tick</name>
    <dbReference type="NCBI Taxonomy" id="6945"/>
    <lineage>
        <taxon>Eukaryota</taxon>
        <taxon>Metazoa</taxon>
        <taxon>Ecdysozoa</taxon>
        <taxon>Arthropoda</taxon>
        <taxon>Chelicerata</taxon>
        <taxon>Arachnida</taxon>
        <taxon>Acari</taxon>
        <taxon>Parasitiformes</taxon>
        <taxon>Ixodida</taxon>
        <taxon>Ixodoidea</taxon>
        <taxon>Ixodidae</taxon>
        <taxon>Ixodinae</taxon>
        <taxon>Ixodes</taxon>
    </lineage>
</organism>
<keyword evidence="4" id="KW-1185">Reference proteome</keyword>
<gene>
    <name evidence="2" type="ORF">IscW_ISCW012497</name>
</gene>
<dbReference type="AlphaFoldDB" id="B7QG30"/>
<feature type="non-terminal residue" evidence="2">
    <location>
        <position position="1"/>
    </location>
</feature>
<reference evidence="2 4" key="1">
    <citation type="submission" date="2008-03" db="EMBL/GenBank/DDBJ databases">
        <title>Annotation of Ixodes scapularis.</title>
        <authorList>
            <consortium name="Ixodes scapularis Genome Project Consortium"/>
            <person name="Caler E."/>
            <person name="Hannick L.I."/>
            <person name="Bidwell S."/>
            <person name="Joardar V."/>
            <person name="Thiagarajan M."/>
            <person name="Amedeo P."/>
            <person name="Galinsky K.J."/>
            <person name="Schobel S."/>
            <person name="Inman J."/>
            <person name="Hostetler J."/>
            <person name="Miller J."/>
            <person name="Hammond M."/>
            <person name="Megy K."/>
            <person name="Lawson D."/>
            <person name="Kodira C."/>
            <person name="Sutton G."/>
            <person name="Meyer J."/>
            <person name="Hill C.A."/>
            <person name="Birren B."/>
            <person name="Nene V."/>
            <person name="Collins F."/>
            <person name="Alarcon-Chaidez F."/>
            <person name="Wikel S."/>
            <person name="Strausberg R."/>
        </authorList>
    </citation>
    <scope>NUCLEOTIDE SEQUENCE [LARGE SCALE GENOMIC DNA]</scope>
    <source>
        <strain evidence="4">Wikel</strain>
        <strain evidence="2">Wikel colony</strain>
    </source>
</reference>
<name>B7QG30_IXOSC</name>
<sequence length="57" mass="6570">RGEKRPGGRFQRSSSWASHHREHCGQPRQLSRLHGLPEQFTELGRSSHRHGLHHRGG</sequence>
<evidence type="ECO:0000256" key="1">
    <source>
        <dbReference type="SAM" id="MobiDB-lite"/>
    </source>
</evidence>
<dbReference type="HOGENOM" id="CLU_3002425_0_0_1"/>
<protein>
    <submittedName>
        <fullName evidence="2 3">Uncharacterized protein</fullName>
    </submittedName>
</protein>
<evidence type="ECO:0000313" key="3">
    <source>
        <dbReference type="EnsemblMetazoa" id="ISCW012497-PA"/>
    </source>
</evidence>
<dbReference type="EMBL" id="DS928904">
    <property type="protein sequence ID" value="EEC17802.1"/>
    <property type="molecule type" value="Genomic_DNA"/>
</dbReference>
<accession>B7QG30</accession>
<dbReference type="VEuPathDB" id="VectorBase:ISCW012497"/>
<feature type="region of interest" description="Disordered" evidence="1">
    <location>
        <begin position="1"/>
        <end position="34"/>
    </location>
</feature>
<evidence type="ECO:0000313" key="2">
    <source>
        <dbReference type="EMBL" id="EEC17802.1"/>
    </source>
</evidence>
<feature type="non-terminal residue" evidence="2">
    <location>
        <position position="57"/>
    </location>
</feature>
<dbReference type="InParanoid" id="B7QG30"/>
<dbReference type="EMBL" id="ABJB010062009">
    <property type="status" value="NOT_ANNOTATED_CDS"/>
    <property type="molecule type" value="Genomic_DNA"/>
</dbReference>
<dbReference type="PaxDb" id="6945-B7QG30"/>